<proteinExistence type="inferred from homology"/>
<evidence type="ECO:0000259" key="8">
    <source>
        <dbReference type="Pfam" id="PF19077"/>
    </source>
</evidence>
<feature type="active site" description="Charge relay system" evidence="5">
    <location>
        <position position="193"/>
    </location>
</feature>
<feature type="active site" description="Charge relay system" evidence="5">
    <location>
        <position position="350"/>
    </location>
</feature>
<feature type="domain" description="Fervidolysin-like N-terminal prodomain" evidence="9">
    <location>
        <begin position="51"/>
        <end position="115"/>
    </location>
</feature>
<dbReference type="InterPro" id="IPR000209">
    <property type="entry name" value="Peptidase_S8/S53_dom"/>
</dbReference>
<keyword evidence="2 5" id="KW-0645">Protease</keyword>
<dbReference type="Pfam" id="PF17957">
    <property type="entry name" value="Big_7"/>
    <property type="match status" value="2"/>
</dbReference>
<evidence type="ECO:0000256" key="4">
    <source>
        <dbReference type="ARBA" id="ARBA00022825"/>
    </source>
</evidence>
<dbReference type="GO" id="GO:0004252">
    <property type="term" value="F:serine-type endopeptidase activity"/>
    <property type="evidence" value="ECO:0007669"/>
    <property type="project" value="UniProtKB-UniRule"/>
</dbReference>
<dbReference type="GO" id="GO:0005975">
    <property type="term" value="P:carbohydrate metabolic process"/>
    <property type="evidence" value="ECO:0007669"/>
    <property type="project" value="UniProtKB-ARBA"/>
</dbReference>
<evidence type="ECO:0000313" key="10">
    <source>
        <dbReference type="EMBL" id="SNY69068.1"/>
    </source>
</evidence>
<evidence type="ECO:0000256" key="6">
    <source>
        <dbReference type="SAM" id="SignalP"/>
    </source>
</evidence>
<dbReference type="Gene3D" id="3.40.50.200">
    <property type="entry name" value="Peptidase S8/S53 domain"/>
    <property type="match status" value="1"/>
</dbReference>
<dbReference type="InterPro" id="IPR013783">
    <property type="entry name" value="Ig-like_fold"/>
</dbReference>
<accession>A0A285K928</accession>
<dbReference type="PROSITE" id="PS51892">
    <property type="entry name" value="SUBTILASE"/>
    <property type="match status" value="1"/>
</dbReference>
<evidence type="ECO:0000259" key="7">
    <source>
        <dbReference type="Pfam" id="PF00082"/>
    </source>
</evidence>
<keyword evidence="6" id="KW-0732">Signal</keyword>
<feature type="domain" description="Peptidase S8/S53" evidence="7">
    <location>
        <begin position="152"/>
        <end position="384"/>
    </location>
</feature>
<dbReference type="InterPro" id="IPR015500">
    <property type="entry name" value="Peptidase_S8_subtilisin-rel"/>
</dbReference>
<dbReference type="PROSITE" id="PS00138">
    <property type="entry name" value="SUBTILASE_SER"/>
    <property type="match status" value="1"/>
</dbReference>
<dbReference type="PRINTS" id="PR00723">
    <property type="entry name" value="SUBTILISIN"/>
</dbReference>
<dbReference type="PANTHER" id="PTHR43806:SF11">
    <property type="entry name" value="CEREVISIN-RELATED"/>
    <property type="match status" value="1"/>
</dbReference>
<dbReference type="Proteomes" id="UP000219612">
    <property type="component" value="Unassembled WGS sequence"/>
</dbReference>
<feature type="signal peptide" evidence="6">
    <location>
        <begin position="1"/>
        <end position="41"/>
    </location>
</feature>
<protein>
    <submittedName>
        <fullName evidence="10">Serine protease, subtilisin family</fullName>
    </submittedName>
</protein>
<organism evidence="10 11">
    <name type="scientific">Paractinoplanes atraurantiacus</name>
    <dbReference type="NCBI Taxonomy" id="1036182"/>
    <lineage>
        <taxon>Bacteria</taxon>
        <taxon>Bacillati</taxon>
        <taxon>Actinomycetota</taxon>
        <taxon>Actinomycetes</taxon>
        <taxon>Micromonosporales</taxon>
        <taxon>Micromonosporaceae</taxon>
        <taxon>Paractinoplanes</taxon>
    </lineage>
</organism>
<dbReference type="Pfam" id="PF19077">
    <property type="entry name" value="Big_13"/>
    <property type="match status" value="1"/>
</dbReference>
<dbReference type="GO" id="GO:0006508">
    <property type="term" value="P:proteolysis"/>
    <property type="evidence" value="ECO:0007669"/>
    <property type="project" value="UniProtKB-KW"/>
</dbReference>
<dbReference type="InterPro" id="IPR023828">
    <property type="entry name" value="Peptidase_S8_Ser-AS"/>
</dbReference>
<feature type="chain" id="PRO_5012605848" evidence="6">
    <location>
        <begin position="42"/>
        <end position="947"/>
    </location>
</feature>
<dbReference type="InterPro" id="IPR044016">
    <property type="entry name" value="Big_13"/>
</dbReference>
<dbReference type="Gene3D" id="2.60.40.10">
    <property type="entry name" value="Immunoglobulins"/>
    <property type="match status" value="6"/>
</dbReference>
<dbReference type="Pfam" id="PF00082">
    <property type="entry name" value="Peptidase_S8"/>
    <property type="match status" value="1"/>
</dbReference>
<feature type="domain" description="Bacterial Ig-like" evidence="8">
    <location>
        <begin position="887"/>
        <end position="939"/>
    </location>
</feature>
<name>A0A285K928_9ACTN</name>
<evidence type="ECO:0000256" key="3">
    <source>
        <dbReference type="ARBA" id="ARBA00022801"/>
    </source>
</evidence>
<feature type="active site" description="Charge relay system" evidence="5">
    <location>
        <position position="161"/>
    </location>
</feature>
<evidence type="ECO:0000256" key="5">
    <source>
        <dbReference type="PROSITE-ProRule" id="PRU01240"/>
    </source>
</evidence>
<dbReference type="SUPFAM" id="SSF52743">
    <property type="entry name" value="Subtilisin-like"/>
    <property type="match status" value="1"/>
</dbReference>
<sequence length="947" mass="95817">MHAYGRRPPIDNSVAHRMKTAAAAALATASLTAVTAAPALAAPAGPSPSSLVVGLRSDSAAATTVKALDADPGVEVLSSSTTPALDSLTVTVPAGDRADAIAALRDDPNVTYVEPKAVASVVSTAAPNDPSYASQWGLAKIKASGAWAYTTGDDVVVAVVDTGVSAISELSGRLLPGYDFVNNDSSPVDDNGHGTKAASVIAAKGDNATGIAGVCWDCKILPVKAMGADGRGTTDVIAKGIVYAVDHNADVINLSLGTATDTQVVRDAVAYAASKDVVVIASAGNDGVTSPFYPAAVPAAIAVAGSDTSDLRYSWSNYNGADNPWVDVAAPGQNYAQGTDNKYYWYAGTSSAGPVVAGVAALARAAKPSATAEQIRAAVEGTTDSVGSWVAHGRVNAENALKAITGGVVPTPAVKDSTPPSAAFSVATTAGGAVPVALTDPSDDTARMELFVADKLVATATSAPWSIDWDTTGLTGKKAVKVRVTDTSGNATTAPSVTVTVDNMGPALKWVTPAAKGSLRGTVAVTATAADPSGVTSVDVLAGGQVIGSDDTAPYRIDVDTTALTSGETVTLRATDALGNESAIARALTLDNSAPTVEVSVPGILKGAAVITPTVGDDVAVKQVKGVVTDDNGKVLATLVTNKAPWALAWATGKLAGVYHLHVTAFDTTGNTTTVSTTIEVDNAAPSAAADVPAATGGPITIELSNPSDDTAKMELLLNGKVIQTIESAPWSIEWTPALSTTYAVGVRTTDAMGNSATTTRKVVTDLVGPRIAWPTPIASSPLRGTVTANMTATDPSGVASVELLAGDQVIGEDTTGPYAIEVDTTTLPDTQVLTVRATDKLGNVSTLSRTFTVDNEAPVIDIALPATVIGLAKLTPTVTDNAGLKQVKLVVSQNGKVLNTVMATKAPWTLLWNATTLNGSYTLTATATDKAGNTATWSGEATVTKR</sequence>
<comment type="similarity">
    <text evidence="1 5">Belongs to the peptidase S8 family.</text>
</comment>
<gene>
    <name evidence="10" type="ORF">SAMN05421748_134104</name>
</gene>
<dbReference type="InterPro" id="IPR036852">
    <property type="entry name" value="Peptidase_S8/S53_dom_sf"/>
</dbReference>
<keyword evidence="4 5" id="KW-0720">Serine protease</keyword>
<evidence type="ECO:0000259" key="9">
    <source>
        <dbReference type="Pfam" id="PF22148"/>
    </source>
</evidence>
<reference evidence="10 11" key="1">
    <citation type="submission" date="2017-09" db="EMBL/GenBank/DDBJ databases">
        <authorList>
            <person name="Ehlers B."/>
            <person name="Leendertz F.H."/>
        </authorList>
    </citation>
    <scope>NUCLEOTIDE SEQUENCE [LARGE SCALE GENOMIC DNA]</scope>
    <source>
        <strain evidence="10 11">CGMCC 4.6857</strain>
    </source>
</reference>
<evidence type="ECO:0000313" key="11">
    <source>
        <dbReference type="Proteomes" id="UP000219612"/>
    </source>
</evidence>
<keyword evidence="11" id="KW-1185">Reference proteome</keyword>
<dbReference type="PANTHER" id="PTHR43806">
    <property type="entry name" value="PEPTIDASE S8"/>
    <property type="match status" value="1"/>
</dbReference>
<evidence type="ECO:0000256" key="1">
    <source>
        <dbReference type="ARBA" id="ARBA00011073"/>
    </source>
</evidence>
<dbReference type="AlphaFoldDB" id="A0A285K928"/>
<dbReference type="Pfam" id="PF22148">
    <property type="entry name" value="Fervidolysin_NPro-like"/>
    <property type="match status" value="1"/>
</dbReference>
<evidence type="ECO:0000256" key="2">
    <source>
        <dbReference type="ARBA" id="ARBA00022670"/>
    </source>
</evidence>
<keyword evidence="3 5" id="KW-0378">Hydrolase</keyword>
<dbReference type="EMBL" id="OBDY01000034">
    <property type="protein sequence ID" value="SNY69068.1"/>
    <property type="molecule type" value="Genomic_DNA"/>
</dbReference>
<dbReference type="InterPro" id="IPR054399">
    <property type="entry name" value="Fervidolysin-like_N_prodom"/>
</dbReference>
<dbReference type="InterPro" id="IPR050131">
    <property type="entry name" value="Peptidase_S8_subtilisin-like"/>
</dbReference>